<feature type="chain" id="PRO_5046606475" evidence="2">
    <location>
        <begin position="28"/>
        <end position="132"/>
    </location>
</feature>
<accession>A0ABZ1ZC74</accession>
<feature type="region of interest" description="Disordered" evidence="1">
    <location>
        <begin position="35"/>
        <end position="94"/>
    </location>
</feature>
<feature type="compositionally biased region" description="Basic and acidic residues" evidence="1">
    <location>
        <begin position="65"/>
        <end position="76"/>
    </location>
</feature>
<feature type="region of interest" description="Disordered" evidence="1">
    <location>
        <begin position="111"/>
        <end position="132"/>
    </location>
</feature>
<keyword evidence="2" id="KW-0732">Signal</keyword>
<dbReference type="Proteomes" id="UP001431926">
    <property type="component" value="Chromosome"/>
</dbReference>
<keyword evidence="4" id="KW-1185">Reference proteome</keyword>
<feature type="compositionally biased region" description="Polar residues" evidence="1">
    <location>
        <begin position="122"/>
        <end position="132"/>
    </location>
</feature>
<evidence type="ECO:0000313" key="3">
    <source>
        <dbReference type="EMBL" id="WUX36366.1"/>
    </source>
</evidence>
<evidence type="ECO:0000256" key="1">
    <source>
        <dbReference type="SAM" id="MobiDB-lite"/>
    </source>
</evidence>
<protein>
    <submittedName>
        <fullName evidence="3">Uncharacterized protein</fullName>
    </submittedName>
</protein>
<dbReference type="EMBL" id="CP109491">
    <property type="protein sequence ID" value="WUX36366.1"/>
    <property type="molecule type" value="Genomic_DNA"/>
</dbReference>
<gene>
    <name evidence="3" type="ORF">OG367_09025</name>
</gene>
<evidence type="ECO:0000256" key="2">
    <source>
        <dbReference type="SAM" id="SignalP"/>
    </source>
</evidence>
<reference evidence="3" key="1">
    <citation type="submission" date="2022-10" db="EMBL/GenBank/DDBJ databases">
        <title>The complete genomes of actinobacterial strains from the NBC collection.</title>
        <authorList>
            <person name="Joergensen T.S."/>
            <person name="Alvarez Arevalo M."/>
            <person name="Sterndorff E.B."/>
            <person name="Faurdal D."/>
            <person name="Vuksanovic O."/>
            <person name="Mourched A.-S."/>
            <person name="Charusanti P."/>
            <person name="Shaw S."/>
            <person name="Blin K."/>
            <person name="Weber T."/>
        </authorList>
    </citation>
    <scope>NUCLEOTIDE SEQUENCE</scope>
    <source>
        <strain evidence="3">NBC_01436</strain>
    </source>
</reference>
<dbReference type="RefSeq" id="WP_329355432.1">
    <property type="nucleotide sequence ID" value="NZ_CP108670.1"/>
</dbReference>
<sequence>MRKIVKALTVAAAAVPLVLGAAGLAAADSGPVFAGQYQSADRNGAESGSLLSGFLGGDRSGMRNGNDRDYRNDGNHDSGPVFAKSHKKAGPWGASSKLVASGFDRDGEAFYIDSDKMAGPNGASSSQTAARS</sequence>
<organism evidence="3 4">
    <name type="scientific">Streptomyces anulatus</name>
    <name type="common">Streptomyces chrysomallus</name>
    <dbReference type="NCBI Taxonomy" id="1892"/>
    <lineage>
        <taxon>Bacteria</taxon>
        <taxon>Bacillati</taxon>
        <taxon>Actinomycetota</taxon>
        <taxon>Actinomycetes</taxon>
        <taxon>Kitasatosporales</taxon>
        <taxon>Streptomycetaceae</taxon>
        <taxon>Streptomyces</taxon>
    </lineage>
</organism>
<feature type="signal peptide" evidence="2">
    <location>
        <begin position="1"/>
        <end position="27"/>
    </location>
</feature>
<evidence type="ECO:0000313" key="4">
    <source>
        <dbReference type="Proteomes" id="UP001431926"/>
    </source>
</evidence>
<name>A0ABZ1ZC74_STRAQ</name>
<proteinExistence type="predicted"/>